<protein>
    <submittedName>
        <fullName evidence="2">Uncharacterized protein</fullName>
    </submittedName>
</protein>
<evidence type="ECO:0000313" key="2">
    <source>
        <dbReference type="EMBL" id="CAA9290565.1"/>
    </source>
</evidence>
<feature type="non-terminal residue" evidence="2">
    <location>
        <position position="90"/>
    </location>
</feature>
<feature type="region of interest" description="Disordered" evidence="1">
    <location>
        <begin position="1"/>
        <end position="90"/>
    </location>
</feature>
<sequence>AHTPPATPLDLGARVRRRRDPSRGGVEHRPDRRDGVRRVERERRSGGRAHPLRRPAEFGRIASRAVGARRSHLRQHGGRTYIGRGRHASV</sequence>
<gene>
    <name evidence="2" type="ORF">AVDCRST_MAG11-77</name>
</gene>
<organism evidence="2">
    <name type="scientific">uncultured Gemmatimonadaceae bacterium</name>
    <dbReference type="NCBI Taxonomy" id="246130"/>
    <lineage>
        <taxon>Bacteria</taxon>
        <taxon>Pseudomonadati</taxon>
        <taxon>Gemmatimonadota</taxon>
        <taxon>Gemmatimonadia</taxon>
        <taxon>Gemmatimonadales</taxon>
        <taxon>Gemmatimonadaceae</taxon>
        <taxon>environmental samples</taxon>
    </lineage>
</organism>
<feature type="non-terminal residue" evidence="2">
    <location>
        <position position="1"/>
    </location>
</feature>
<name>A0A6J4JYF9_9BACT</name>
<proteinExistence type="predicted"/>
<dbReference type="AlphaFoldDB" id="A0A6J4JYF9"/>
<reference evidence="2" key="1">
    <citation type="submission" date="2020-02" db="EMBL/GenBank/DDBJ databases">
        <authorList>
            <person name="Meier V. D."/>
        </authorList>
    </citation>
    <scope>NUCLEOTIDE SEQUENCE</scope>
    <source>
        <strain evidence="2">AVDCRST_MAG11</strain>
    </source>
</reference>
<feature type="compositionally biased region" description="Basic and acidic residues" evidence="1">
    <location>
        <begin position="21"/>
        <end position="45"/>
    </location>
</feature>
<dbReference type="EMBL" id="CADCTU010000022">
    <property type="protein sequence ID" value="CAA9290565.1"/>
    <property type="molecule type" value="Genomic_DNA"/>
</dbReference>
<evidence type="ECO:0000256" key="1">
    <source>
        <dbReference type="SAM" id="MobiDB-lite"/>
    </source>
</evidence>
<accession>A0A6J4JYF9</accession>
<feature type="compositionally biased region" description="Basic residues" evidence="1">
    <location>
        <begin position="67"/>
        <end position="77"/>
    </location>
</feature>